<reference evidence="2 3" key="1">
    <citation type="submission" date="2023-02" db="EMBL/GenBank/DDBJ databases">
        <title>LHISI_Scaffold_Assembly.</title>
        <authorList>
            <person name="Stuart O.P."/>
            <person name="Cleave R."/>
            <person name="Magrath M.J.L."/>
            <person name="Mikheyev A.S."/>
        </authorList>
    </citation>
    <scope>NUCLEOTIDE SEQUENCE [LARGE SCALE GENOMIC DNA]</scope>
    <source>
        <strain evidence="2">Daus_M_001</strain>
        <tissue evidence="2">Leg muscle</tissue>
    </source>
</reference>
<sequence>MKRAWSSTVMKGCGGNGRPRGNPPIIGIARRYSHLRKSGVNQPGIEPVSPWWKASGLSTIRLRLRGDRTRPLCRTVEHSLALLLPAYRWLTVKRACLNISRPITTVGEKNKCLESTSSPNEIAKYSWLYQSFLHKQLYKVLRCWVSAILQKLVETARSVRRFTILNAVLVTSPLDLQELVNSESRVMLLYATKDEAVSILTSARDRFHITGEKFVWVVTQSVIGDLQPLSQFPVGMLGESAPRATIAFLPTPPLLVINFAGMQGVGGTGDPRENPPISGIVRGRFPLAKIQDRPSRGMNPVRRGGRRLRVKTIQQRYPFRTNIFWGTTIVMEGPDYSQEYQNFPENTRILRRMIPEFNFPYMATLFENSPDCHGTRSPFDPGQSVRVNSVSKRARMSGGLESRRGVKRDEHGAAHGIQGRGKVGDPRENSGDQRHLPSRFPFASIRERPSWNSNPVRLEWDGPRGNPASKVKKRGSDTGDTNTHAWLLIAPTRKACSVSVSWRDFGWLLTSTSSDPMRVIEASMEQRRNEGPGEKGDPRENPPTNGIVNPDRPDHTNTIEWGVLGDEVQLTLASAYAGQCTWTATPDPTSWECVVRKSAHSQTEVRWSLAMHEPHVAANCYGHILLYYIQPVPQGLWGLETSSVGDWLDRGVYGGGETPLAIGAGVRGRGGVVVKLLLSQPRCTRGSIPGGVAPGFPHVGIVLDDAVGRRCFIWYHPFPPSPFIPALLHTRLASPPSALKTSTLRAARISPLHLPLV</sequence>
<feature type="region of interest" description="Disordered" evidence="1">
    <location>
        <begin position="454"/>
        <end position="479"/>
    </location>
</feature>
<evidence type="ECO:0000313" key="2">
    <source>
        <dbReference type="EMBL" id="KAJ8866584.1"/>
    </source>
</evidence>
<feature type="compositionally biased region" description="Basic and acidic residues" evidence="1">
    <location>
        <begin position="422"/>
        <end position="435"/>
    </location>
</feature>
<evidence type="ECO:0000313" key="3">
    <source>
        <dbReference type="Proteomes" id="UP001159363"/>
    </source>
</evidence>
<comment type="caution">
    <text evidence="2">The sequence shown here is derived from an EMBL/GenBank/DDBJ whole genome shotgun (WGS) entry which is preliminary data.</text>
</comment>
<evidence type="ECO:0000256" key="1">
    <source>
        <dbReference type="SAM" id="MobiDB-lite"/>
    </source>
</evidence>
<dbReference type="Gene3D" id="3.40.50.2300">
    <property type="match status" value="1"/>
</dbReference>
<gene>
    <name evidence="2" type="ORF">PR048_032443</name>
</gene>
<proteinExistence type="predicted"/>
<organism evidence="2 3">
    <name type="scientific">Dryococelus australis</name>
    <dbReference type="NCBI Taxonomy" id="614101"/>
    <lineage>
        <taxon>Eukaryota</taxon>
        <taxon>Metazoa</taxon>
        <taxon>Ecdysozoa</taxon>
        <taxon>Arthropoda</taxon>
        <taxon>Hexapoda</taxon>
        <taxon>Insecta</taxon>
        <taxon>Pterygota</taxon>
        <taxon>Neoptera</taxon>
        <taxon>Polyneoptera</taxon>
        <taxon>Phasmatodea</taxon>
        <taxon>Verophasmatodea</taxon>
        <taxon>Anareolatae</taxon>
        <taxon>Phasmatidae</taxon>
        <taxon>Eurycanthinae</taxon>
        <taxon>Dryococelus</taxon>
    </lineage>
</organism>
<name>A0ABQ9G286_9NEOP</name>
<feature type="region of interest" description="Disordered" evidence="1">
    <location>
        <begin position="524"/>
        <end position="554"/>
    </location>
</feature>
<protein>
    <submittedName>
        <fullName evidence="2">Uncharacterized protein</fullName>
    </submittedName>
</protein>
<feature type="compositionally biased region" description="Basic and acidic residues" evidence="1">
    <location>
        <begin position="401"/>
        <end position="413"/>
    </location>
</feature>
<feature type="region of interest" description="Disordered" evidence="1">
    <location>
        <begin position="390"/>
        <end position="438"/>
    </location>
</feature>
<accession>A0ABQ9G286</accession>
<dbReference type="EMBL" id="JARBHB010000016">
    <property type="protein sequence ID" value="KAJ8866584.1"/>
    <property type="molecule type" value="Genomic_DNA"/>
</dbReference>
<dbReference type="Proteomes" id="UP001159363">
    <property type="component" value="Chromosome 15"/>
</dbReference>
<feature type="compositionally biased region" description="Basic and acidic residues" evidence="1">
    <location>
        <begin position="524"/>
        <end position="540"/>
    </location>
</feature>
<keyword evidence="3" id="KW-1185">Reference proteome</keyword>